<name>A0A090ADL9_9GAMM</name>
<dbReference type="GO" id="GO:0019645">
    <property type="term" value="P:anaerobic electron transport chain"/>
    <property type="evidence" value="ECO:0007669"/>
    <property type="project" value="TreeGrafter"/>
</dbReference>
<feature type="transmembrane region" description="Helical" evidence="9">
    <location>
        <begin position="6"/>
        <end position="25"/>
    </location>
</feature>
<dbReference type="InterPro" id="IPR036197">
    <property type="entry name" value="NarG-like_sf"/>
</dbReference>
<evidence type="ECO:0000313" key="11">
    <source>
        <dbReference type="EMBL" id="BAP54914.1"/>
    </source>
</evidence>
<sequence length="246" mass="28489">MTTLYAILLYVATLIFVLGLAYRIYEYASVPAPLKIPTMPAPLTRSGVVLRILSEVVLFQSLFRSNKWIWLFGVMFHLALWVVLLRHLRYFIEPVWTWVVLVQPFGKYASFFLFIGLVGLLTRRIVVERIRYISNPSDYLMLILLLVIGSSGMMMTFVKHTDIVQFKAFILSVVHLKLFHWQPLPLNAPLLIHLAAVITLMIIFPFSKLLHAPGVFFSPTRNQVDNSREQRHVARWAIEKFETSSR</sequence>
<evidence type="ECO:0000256" key="7">
    <source>
        <dbReference type="ARBA" id="ARBA00023002"/>
    </source>
</evidence>
<comment type="subcellular location">
    <subcellularLocation>
        <location evidence="1">Cell membrane</location>
        <topology evidence="1">Multi-pass membrane protein</topology>
    </subcellularLocation>
</comment>
<keyword evidence="7" id="KW-0560">Oxidoreductase</keyword>
<evidence type="ECO:0000256" key="6">
    <source>
        <dbReference type="ARBA" id="ARBA00022989"/>
    </source>
</evidence>
<proteinExistence type="predicted"/>
<evidence type="ECO:0000313" key="12">
    <source>
        <dbReference type="Proteomes" id="UP000031623"/>
    </source>
</evidence>
<protein>
    <submittedName>
        <fullName evidence="11">Electron transport protein DsrM</fullName>
    </submittedName>
</protein>
<dbReference type="EMBL" id="AP014633">
    <property type="protein sequence ID" value="BAP54914.1"/>
    <property type="molecule type" value="Genomic_DNA"/>
</dbReference>
<evidence type="ECO:0000256" key="1">
    <source>
        <dbReference type="ARBA" id="ARBA00004651"/>
    </source>
</evidence>
<dbReference type="Gene3D" id="1.20.950.20">
    <property type="entry name" value="Transmembrane di-heme cytochromes, Chain C"/>
    <property type="match status" value="1"/>
</dbReference>
<evidence type="ECO:0000256" key="9">
    <source>
        <dbReference type="SAM" id="Phobius"/>
    </source>
</evidence>
<dbReference type="Proteomes" id="UP000031623">
    <property type="component" value="Chromosome"/>
</dbReference>
<organism evidence="11 12">
    <name type="scientific">Thioploca ingrica</name>
    <dbReference type="NCBI Taxonomy" id="40754"/>
    <lineage>
        <taxon>Bacteria</taxon>
        <taxon>Pseudomonadati</taxon>
        <taxon>Pseudomonadota</taxon>
        <taxon>Gammaproteobacteria</taxon>
        <taxon>Thiotrichales</taxon>
        <taxon>Thiotrichaceae</taxon>
        <taxon>Thioploca</taxon>
    </lineage>
</organism>
<evidence type="ECO:0000256" key="8">
    <source>
        <dbReference type="ARBA" id="ARBA00023136"/>
    </source>
</evidence>
<dbReference type="GO" id="GO:0009055">
    <property type="term" value="F:electron transfer activity"/>
    <property type="evidence" value="ECO:0007669"/>
    <property type="project" value="TreeGrafter"/>
</dbReference>
<dbReference type="OrthoDB" id="9769404at2"/>
<dbReference type="InterPro" id="IPR051936">
    <property type="entry name" value="Heme-iron_electron_transfer"/>
</dbReference>
<keyword evidence="6 9" id="KW-1133">Transmembrane helix</keyword>
<gene>
    <name evidence="11" type="ORF">THII_0617</name>
</gene>
<dbReference type="GO" id="GO:0005886">
    <property type="term" value="C:plasma membrane"/>
    <property type="evidence" value="ECO:0007669"/>
    <property type="project" value="UniProtKB-SubCell"/>
</dbReference>
<reference evidence="11" key="1">
    <citation type="journal article" date="2014" name="ISME J.">
        <title>Ecophysiology of Thioploca ingrica as revealed by the complete genome sequence supplemented with proteomic evidence.</title>
        <authorList>
            <person name="Kojima H."/>
            <person name="Ogura Y."/>
            <person name="Yamamoto N."/>
            <person name="Togashi T."/>
            <person name="Mori H."/>
            <person name="Watanabe T."/>
            <person name="Nemoto F."/>
            <person name="Kurokawa K."/>
            <person name="Hayashi T."/>
            <person name="Fukui M."/>
        </authorList>
    </citation>
    <scope>NUCLEOTIDE SEQUENCE [LARGE SCALE GENOMIC DNA]</scope>
</reference>
<keyword evidence="2" id="KW-0813">Transport</keyword>
<dbReference type="SUPFAM" id="SSF103501">
    <property type="entry name" value="Respiratory nitrate reductase 1 gamma chain"/>
    <property type="match status" value="1"/>
</dbReference>
<evidence type="ECO:0000259" key="10">
    <source>
        <dbReference type="Pfam" id="PF02665"/>
    </source>
</evidence>
<dbReference type="PANTHER" id="PTHR30598:SF3">
    <property type="entry name" value="RESPIRATORY NITRATE REDUCTASE 1 GAMMA CHAIN"/>
    <property type="match status" value="1"/>
</dbReference>
<feature type="domain" description="NarG-like" evidence="10">
    <location>
        <begin position="64"/>
        <end position="212"/>
    </location>
</feature>
<dbReference type="STRING" id="40754.THII_0617"/>
<evidence type="ECO:0000256" key="4">
    <source>
        <dbReference type="ARBA" id="ARBA00022692"/>
    </source>
</evidence>
<keyword evidence="4 9" id="KW-0812">Transmembrane</keyword>
<keyword evidence="8 9" id="KW-0472">Membrane</keyword>
<feature type="transmembrane region" description="Helical" evidence="9">
    <location>
        <begin position="108"/>
        <end position="127"/>
    </location>
</feature>
<dbReference type="HOGENOM" id="CLU_067516_1_0_6"/>
<feature type="transmembrane region" description="Helical" evidence="9">
    <location>
        <begin position="186"/>
        <end position="206"/>
    </location>
</feature>
<keyword evidence="5" id="KW-0249">Electron transport</keyword>
<evidence type="ECO:0000256" key="3">
    <source>
        <dbReference type="ARBA" id="ARBA00022475"/>
    </source>
</evidence>
<dbReference type="PANTHER" id="PTHR30598">
    <property type="entry name" value="NITRATE REDUCTASE PRIVATE CHAPERONE, REDOX ENZYME MATURATION PROTEIN REMP FAMILY"/>
    <property type="match status" value="1"/>
</dbReference>
<dbReference type="InterPro" id="IPR023234">
    <property type="entry name" value="NarG-like_domain"/>
</dbReference>
<evidence type="ECO:0000256" key="5">
    <source>
        <dbReference type="ARBA" id="ARBA00022982"/>
    </source>
</evidence>
<dbReference type="Pfam" id="PF02665">
    <property type="entry name" value="Nitrate_red_gam"/>
    <property type="match status" value="1"/>
</dbReference>
<evidence type="ECO:0000256" key="2">
    <source>
        <dbReference type="ARBA" id="ARBA00022448"/>
    </source>
</evidence>
<feature type="transmembrane region" description="Helical" evidence="9">
    <location>
        <begin position="68"/>
        <end position="88"/>
    </location>
</feature>
<feature type="transmembrane region" description="Helical" evidence="9">
    <location>
        <begin position="139"/>
        <end position="158"/>
    </location>
</feature>
<dbReference type="AlphaFoldDB" id="A0A090ADL9"/>
<keyword evidence="12" id="KW-1185">Reference proteome</keyword>
<keyword evidence="3" id="KW-1003">Cell membrane</keyword>
<dbReference type="GO" id="GO:0008940">
    <property type="term" value="F:nitrate reductase activity"/>
    <property type="evidence" value="ECO:0007669"/>
    <property type="project" value="TreeGrafter"/>
</dbReference>
<accession>A0A090ADL9</accession>
<dbReference type="KEGG" id="tig:THII_0617"/>
<dbReference type="GO" id="GO:0020037">
    <property type="term" value="F:heme binding"/>
    <property type="evidence" value="ECO:0007669"/>
    <property type="project" value="TreeGrafter"/>
</dbReference>